<evidence type="ECO:0000256" key="6">
    <source>
        <dbReference type="ARBA" id="ARBA00022741"/>
    </source>
</evidence>
<evidence type="ECO:0000256" key="1">
    <source>
        <dbReference type="ARBA" id="ARBA00001946"/>
    </source>
</evidence>
<feature type="site" description="Interaction with substrate tRNA" evidence="10">
    <location>
        <position position="133"/>
    </location>
</feature>
<sequence length="307" mass="35411">MKKAKQKINNKLLVIVGPTATGKTKLAVRLAVQFNGEIVSADSRQVYRGMDVGTGKDLREFRINLSIPYHLIDIVSPKTEFNLAKYLKLAKRAIADIQTRGKLPILVGGTGLYVQALVDGYALSGVGPDKDLRARLEKQTISELQKQLKKLDPDFSDSIDNKRYLIRYIEMLKQTKKPLAQILQKQGSGYDSLVLGLSFPREEINKKINKRLRQRIEREGMMEEVKNLHAQGVSWKRLESFGLEYKFVSQYLQGKLERNDMIAKLAIAIHQFAKRQMTWLRRWERQSQNIYWVQTHSDAKKLVQKWL</sequence>
<gene>
    <name evidence="10" type="primary">miaA</name>
    <name evidence="14" type="ORF">A2242_00165</name>
</gene>
<evidence type="ECO:0000313" key="14">
    <source>
        <dbReference type="EMBL" id="OGF28654.1"/>
    </source>
</evidence>
<dbReference type="Gene3D" id="3.40.50.300">
    <property type="entry name" value="P-loop containing nucleotide triphosphate hydrolases"/>
    <property type="match status" value="1"/>
</dbReference>
<evidence type="ECO:0000256" key="8">
    <source>
        <dbReference type="ARBA" id="ARBA00022842"/>
    </source>
</evidence>
<comment type="caution">
    <text evidence="10">Lacks conserved residue(s) required for the propagation of feature annotation.</text>
</comment>
<dbReference type="NCBIfam" id="TIGR00174">
    <property type="entry name" value="miaA"/>
    <property type="match status" value="1"/>
</dbReference>
<feature type="binding site" evidence="10">
    <location>
        <begin position="19"/>
        <end position="24"/>
    </location>
    <ligand>
        <name>substrate</name>
    </ligand>
</feature>
<dbReference type="AlphaFoldDB" id="A0A1F5SPP3"/>
<dbReference type="GO" id="GO:0006400">
    <property type="term" value="P:tRNA modification"/>
    <property type="evidence" value="ECO:0007669"/>
    <property type="project" value="TreeGrafter"/>
</dbReference>
<name>A0A1F5SPP3_9BACT</name>
<keyword evidence="8 10" id="KW-0460">Magnesium</keyword>
<dbReference type="InterPro" id="IPR027417">
    <property type="entry name" value="P-loop_NTPase"/>
</dbReference>
<comment type="caution">
    <text evidence="14">The sequence shown here is derived from an EMBL/GenBank/DDBJ whole genome shotgun (WGS) entry which is preliminary data.</text>
</comment>
<keyword evidence="4 10" id="KW-0808">Transferase</keyword>
<evidence type="ECO:0000256" key="3">
    <source>
        <dbReference type="ARBA" id="ARBA00005842"/>
    </source>
</evidence>
<dbReference type="InterPro" id="IPR039657">
    <property type="entry name" value="Dimethylallyltransferase"/>
</dbReference>
<dbReference type="PANTHER" id="PTHR11088">
    <property type="entry name" value="TRNA DIMETHYLALLYLTRANSFERASE"/>
    <property type="match status" value="1"/>
</dbReference>
<evidence type="ECO:0000256" key="12">
    <source>
        <dbReference type="RuleBase" id="RU003784"/>
    </source>
</evidence>
<evidence type="ECO:0000256" key="13">
    <source>
        <dbReference type="RuleBase" id="RU003785"/>
    </source>
</evidence>
<dbReference type="SUPFAM" id="SSF52540">
    <property type="entry name" value="P-loop containing nucleoside triphosphate hydrolases"/>
    <property type="match status" value="1"/>
</dbReference>
<comment type="cofactor">
    <cofactor evidence="1 10">
        <name>Mg(2+)</name>
        <dbReference type="ChEBI" id="CHEBI:18420"/>
    </cofactor>
</comment>
<reference evidence="14 15" key="1">
    <citation type="journal article" date="2016" name="Nat. Commun.">
        <title>Thousands of microbial genomes shed light on interconnected biogeochemical processes in an aquifer system.</title>
        <authorList>
            <person name="Anantharaman K."/>
            <person name="Brown C.T."/>
            <person name="Hug L.A."/>
            <person name="Sharon I."/>
            <person name="Castelle C.J."/>
            <person name="Probst A.J."/>
            <person name="Thomas B.C."/>
            <person name="Singh A."/>
            <person name="Wilkins M.J."/>
            <person name="Karaoz U."/>
            <person name="Brodie E.L."/>
            <person name="Williams K.H."/>
            <person name="Hubbard S.S."/>
            <person name="Banfield J.F."/>
        </authorList>
    </citation>
    <scope>NUCLEOTIDE SEQUENCE [LARGE SCALE GENOMIC DNA]</scope>
</reference>
<evidence type="ECO:0000256" key="2">
    <source>
        <dbReference type="ARBA" id="ARBA00003213"/>
    </source>
</evidence>
<accession>A0A1F5SPP3</accession>
<dbReference type="InterPro" id="IPR018022">
    <property type="entry name" value="IPT"/>
</dbReference>
<proteinExistence type="inferred from homology"/>
<organism evidence="14 15">
    <name type="scientific">Candidatus Falkowbacteria bacterium RIFOXYA2_FULL_47_9</name>
    <dbReference type="NCBI Taxonomy" id="1797995"/>
    <lineage>
        <taxon>Bacteria</taxon>
        <taxon>Candidatus Falkowiibacteriota</taxon>
    </lineage>
</organism>
<evidence type="ECO:0000256" key="7">
    <source>
        <dbReference type="ARBA" id="ARBA00022840"/>
    </source>
</evidence>
<keyword evidence="5 10" id="KW-0819">tRNA processing</keyword>
<feature type="site" description="Interaction with substrate tRNA" evidence="10">
    <location>
        <position position="110"/>
    </location>
</feature>
<evidence type="ECO:0000313" key="15">
    <source>
        <dbReference type="Proteomes" id="UP000178925"/>
    </source>
</evidence>
<comment type="similarity">
    <text evidence="3 10 13">Belongs to the IPP transferase family.</text>
</comment>
<feature type="binding site" evidence="10">
    <location>
        <begin position="17"/>
        <end position="24"/>
    </location>
    <ligand>
        <name>ATP</name>
        <dbReference type="ChEBI" id="CHEBI:30616"/>
    </ligand>
</feature>
<dbReference type="Gene3D" id="1.10.20.140">
    <property type="match status" value="1"/>
</dbReference>
<keyword evidence="7 10" id="KW-0067">ATP-binding</keyword>
<dbReference type="EC" id="2.5.1.75" evidence="10"/>
<dbReference type="GO" id="GO:0005524">
    <property type="term" value="F:ATP binding"/>
    <property type="evidence" value="ECO:0007669"/>
    <property type="project" value="UniProtKB-UniRule"/>
</dbReference>
<feature type="region of interest" description="Interaction with substrate tRNA" evidence="10">
    <location>
        <begin position="42"/>
        <end position="45"/>
    </location>
</feature>
<keyword evidence="6 10" id="KW-0547">Nucleotide-binding</keyword>
<dbReference type="Pfam" id="PF01715">
    <property type="entry name" value="IPPT"/>
    <property type="match status" value="1"/>
</dbReference>
<dbReference type="GO" id="GO:0052381">
    <property type="term" value="F:tRNA dimethylallyltransferase activity"/>
    <property type="evidence" value="ECO:0007669"/>
    <property type="project" value="UniProtKB-UniRule"/>
</dbReference>
<evidence type="ECO:0000256" key="10">
    <source>
        <dbReference type="HAMAP-Rule" id="MF_00185"/>
    </source>
</evidence>
<evidence type="ECO:0000256" key="5">
    <source>
        <dbReference type="ARBA" id="ARBA00022694"/>
    </source>
</evidence>
<evidence type="ECO:0000256" key="9">
    <source>
        <dbReference type="ARBA" id="ARBA00049563"/>
    </source>
</evidence>
<comment type="subunit">
    <text evidence="10">Monomer.</text>
</comment>
<comment type="catalytic activity">
    <reaction evidence="9 10 11">
        <text>adenosine(37) in tRNA + dimethylallyl diphosphate = N(6)-dimethylallyladenosine(37) in tRNA + diphosphate</text>
        <dbReference type="Rhea" id="RHEA:26482"/>
        <dbReference type="Rhea" id="RHEA-COMP:10162"/>
        <dbReference type="Rhea" id="RHEA-COMP:10375"/>
        <dbReference type="ChEBI" id="CHEBI:33019"/>
        <dbReference type="ChEBI" id="CHEBI:57623"/>
        <dbReference type="ChEBI" id="CHEBI:74411"/>
        <dbReference type="ChEBI" id="CHEBI:74415"/>
        <dbReference type="EC" id="2.5.1.75"/>
    </reaction>
</comment>
<dbReference type="STRING" id="1797995.A2242_00165"/>
<evidence type="ECO:0000256" key="11">
    <source>
        <dbReference type="RuleBase" id="RU003783"/>
    </source>
</evidence>
<protein>
    <recommendedName>
        <fullName evidence="10">tRNA dimethylallyltransferase</fullName>
        <ecNumber evidence="10">2.5.1.75</ecNumber>
    </recommendedName>
    <alternativeName>
        <fullName evidence="10">Dimethylallyl diphosphate:tRNA dimethylallyltransferase</fullName>
        <shortName evidence="10">DMAPP:tRNA dimethylallyltransferase</shortName>
        <shortName evidence="10">DMATase</shortName>
    </alternativeName>
    <alternativeName>
        <fullName evidence="10">Isopentenyl-diphosphate:tRNA isopentenyltransferase</fullName>
        <shortName evidence="10">IPP transferase</shortName>
        <shortName evidence="10">IPPT</shortName>
        <shortName evidence="10">IPTase</shortName>
    </alternativeName>
</protein>
<evidence type="ECO:0000256" key="4">
    <source>
        <dbReference type="ARBA" id="ARBA00022679"/>
    </source>
</evidence>
<dbReference type="EMBL" id="MFGC01000007">
    <property type="protein sequence ID" value="OGF28654.1"/>
    <property type="molecule type" value="Genomic_DNA"/>
</dbReference>
<dbReference type="PANTHER" id="PTHR11088:SF60">
    <property type="entry name" value="TRNA DIMETHYLALLYLTRANSFERASE"/>
    <property type="match status" value="1"/>
</dbReference>
<dbReference type="Proteomes" id="UP000178925">
    <property type="component" value="Unassembled WGS sequence"/>
</dbReference>
<comment type="function">
    <text evidence="2 10 12">Catalyzes the transfer of a dimethylallyl group onto the adenine at position 37 in tRNAs that read codons beginning with uridine, leading to the formation of N6-(dimethylallyl)adenosine (i(6)A).</text>
</comment>
<dbReference type="HAMAP" id="MF_00185">
    <property type="entry name" value="IPP_trans"/>
    <property type="match status" value="1"/>
</dbReference>